<dbReference type="FunFam" id="1.20.1250.60:FF:000001">
    <property type="entry name" value="Interferon lambda 1"/>
    <property type="match status" value="1"/>
</dbReference>
<comment type="subcellular location">
    <subcellularLocation>
        <location evidence="1">Secreted</location>
    </subcellularLocation>
</comment>
<evidence type="ECO:0000256" key="7">
    <source>
        <dbReference type="SAM" id="SignalP"/>
    </source>
</evidence>
<dbReference type="GO" id="GO:0050778">
    <property type="term" value="P:positive regulation of immune response"/>
    <property type="evidence" value="ECO:0007669"/>
    <property type="project" value="InterPro"/>
</dbReference>
<accession>A0A7E6CNY6</accession>
<dbReference type="RefSeq" id="XP_035868660.1">
    <property type="nucleotide sequence ID" value="XM_036012767.1"/>
</dbReference>
<comment type="similarity">
    <text evidence="2">Belongs to the lambda interferon family.</text>
</comment>
<feature type="chain" id="PRO_5044656791" evidence="7">
    <location>
        <begin position="28"/>
        <end position="200"/>
    </location>
</feature>
<dbReference type="PANTHER" id="PTHR31943">
    <property type="entry name" value="INTERLEUKIN-28 AND 29"/>
    <property type="match status" value="1"/>
</dbReference>
<keyword evidence="5 7" id="KW-0732">Signal</keyword>
<sequence>MRMLLDLPVGCMLVLMLMTTVLTRMGAVPVPTPLSALPGTSGCSMAQFKSLPPQEMKAFRRAKDALEDSLLLKNWSCSSYPFPRTWDLRQLHVWERPVALEAELALTLKVLETVANSTLGDILDQPLHTLRYIHTKLQACVPVQATAGPRPRGYLHRWLRRLQVSVKKESTDCLEASVTFNLFRLLTHDLKCVASGDLCV</sequence>
<evidence type="ECO:0000256" key="6">
    <source>
        <dbReference type="ARBA" id="ARBA00023118"/>
    </source>
</evidence>
<evidence type="ECO:0000256" key="1">
    <source>
        <dbReference type="ARBA" id="ARBA00004613"/>
    </source>
</evidence>
<reference evidence="8 10" key="1">
    <citation type="journal article" date="2020" name="Nature">
        <title>Six reference-quality genomes reveal evolution of bat adaptations.</title>
        <authorList>
            <person name="Jebb D."/>
            <person name="Huang Z."/>
            <person name="Pippel M."/>
            <person name="Hughes G.M."/>
            <person name="Lavrichenko K."/>
            <person name="Devanna P."/>
            <person name="Winkler S."/>
            <person name="Jermiin L.S."/>
            <person name="Skirmuntt E.C."/>
            <person name="Katzourakis A."/>
            <person name="Burkitt-Gray L."/>
            <person name="Ray D.A."/>
            <person name="Sullivan K.A.M."/>
            <person name="Roscito J.G."/>
            <person name="Kirilenko B.M."/>
            <person name="Davalos L.M."/>
            <person name="Corthals A.P."/>
            <person name="Power M.L."/>
            <person name="Jones G."/>
            <person name="Ransome R.D."/>
            <person name="Dechmann D.K.N."/>
            <person name="Locatelli A.G."/>
            <person name="Puechmaille S.J."/>
            <person name="Fedrigo O."/>
            <person name="Jarvis E.D."/>
            <person name="Hiller M."/>
            <person name="Vernes S.C."/>
            <person name="Myers E.W."/>
            <person name="Teeling E.C."/>
        </authorList>
    </citation>
    <scope>NUCLEOTIDE SEQUENCE [LARGE SCALE GENOMIC DNA]</scope>
    <source>
        <strain evidence="8">Bat1K_MPI-CBG_1</strain>
    </source>
</reference>
<dbReference type="Proteomes" id="UP000504628">
    <property type="component" value="Chromosome 12"/>
</dbReference>
<dbReference type="InterPro" id="IPR038326">
    <property type="entry name" value="IFN-lambda_sf"/>
</dbReference>
<organism evidence="9 11">
    <name type="scientific">Phyllostomus discolor</name>
    <name type="common">pale spear-nosed bat</name>
    <dbReference type="NCBI Taxonomy" id="89673"/>
    <lineage>
        <taxon>Eukaryota</taxon>
        <taxon>Metazoa</taxon>
        <taxon>Chordata</taxon>
        <taxon>Craniata</taxon>
        <taxon>Vertebrata</taxon>
        <taxon>Euteleostomi</taxon>
        <taxon>Mammalia</taxon>
        <taxon>Eutheria</taxon>
        <taxon>Laurasiatheria</taxon>
        <taxon>Chiroptera</taxon>
        <taxon>Yangochiroptera</taxon>
        <taxon>Phyllostomidae</taxon>
        <taxon>Phyllostominae</taxon>
        <taxon>Phyllostomus</taxon>
    </lineage>
</organism>
<dbReference type="Proteomes" id="UP000664940">
    <property type="component" value="Unassembled WGS sequence"/>
</dbReference>
<gene>
    <name evidence="11" type="primary">LOC114511283</name>
    <name evidence="8" type="ORF">HJG60_006598</name>
</gene>
<dbReference type="GO" id="GO:0051607">
    <property type="term" value="P:defense response to virus"/>
    <property type="evidence" value="ECO:0007669"/>
    <property type="project" value="UniProtKB-KW"/>
</dbReference>
<evidence type="ECO:0000313" key="11">
    <source>
        <dbReference type="RefSeq" id="XP_035868660.1"/>
    </source>
</evidence>
<proteinExistence type="inferred from homology"/>
<dbReference type="Gene3D" id="1.20.1250.60">
    <property type="entry name" value="Interferon lambda"/>
    <property type="match status" value="1"/>
</dbReference>
<dbReference type="OrthoDB" id="9897984at2759"/>
<reference evidence="11" key="2">
    <citation type="submission" date="2025-04" db="UniProtKB">
        <authorList>
            <consortium name="RefSeq"/>
        </authorList>
    </citation>
    <scope>IDENTIFICATION</scope>
    <source>
        <tissue evidence="11">Muscle</tissue>
    </source>
</reference>
<dbReference type="GO" id="GO:0045087">
    <property type="term" value="P:innate immune response"/>
    <property type="evidence" value="ECO:0007669"/>
    <property type="project" value="TreeGrafter"/>
</dbReference>
<protein>
    <submittedName>
        <fullName evidence="8">Interferon lambda 3</fullName>
    </submittedName>
    <submittedName>
        <fullName evidence="11">Interferon lambda-3-like</fullName>
    </submittedName>
</protein>
<feature type="signal peptide" evidence="7">
    <location>
        <begin position="1"/>
        <end position="27"/>
    </location>
</feature>
<dbReference type="GO" id="GO:0005615">
    <property type="term" value="C:extracellular space"/>
    <property type="evidence" value="ECO:0007669"/>
    <property type="project" value="UniProtKB-KW"/>
</dbReference>
<name>A0A7E6CNY6_9CHIR</name>
<dbReference type="PANTHER" id="PTHR31943:SF1">
    <property type="entry name" value="INTERFERON LAMBDA-2-RELATED"/>
    <property type="match status" value="1"/>
</dbReference>
<dbReference type="AlphaFoldDB" id="A0A7E6CNY6"/>
<dbReference type="InterPro" id="IPR029177">
    <property type="entry name" value="INF_lambda"/>
</dbReference>
<evidence type="ECO:0000313" key="8">
    <source>
        <dbReference type="EMBL" id="KAF6077754.1"/>
    </source>
</evidence>
<evidence type="ECO:0000313" key="9">
    <source>
        <dbReference type="Proteomes" id="UP000504628"/>
    </source>
</evidence>
<dbReference type="GeneID" id="114511283"/>
<dbReference type="Pfam" id="PF15177">
    <property type="entry name" value="IL28A"/>
    <property type="match status" value="1"/>
</dbReference>
<dbReference type="GO" id="GO:0007259">
    <property type="term" value="P:cell surface receptor signaling pathway via JAK-STAT"/>
    <property type="evidence" value="ECO:0007669"/>
    <property type="project" value="InterPro"/>
</dbReference>
<dbReference type="KEGG" id="pdic:114511283"/>
<keyword evidence="9" id="KW-1185">Reference proteome</keyword>
<evidence type="ECO:0000256" key="3">
    <source>
        <dbReference type="ARBA" id="ARBA00022514"/>
    </source>
</evidence>
<evidence type="ECO:0000256" key="5">
    <source>
        <dbReference type="ARBA" id="ARBA00022729"/>
    </source>
</evidence>
<evidence type="ECO:0000313" key="10">
    <source>
        <dbReference type="Proteomes" id="UP000664940"/>
    </source>
</evidence>
<keyword evidence="4" id="KW-0964">Secreted</keyword>
<keyword evidence="3" id="KW-0202">Cytokine</keyword>
<dbReference type="EMBL" id="JABVXQ010000014">
    <property type="protein sequence ID" value="KAF6077754.1"/>
    <property type="molecule type" value="Genomic_DNA"/>
</dbReference>
<evidence type="ECO:0000256" key="2">
    <source>
        <dbReference type="ARBA" id="ARBA00008717"/>
    </source>
</evidence>
<evidence type="ECO:0000256" key="4">
    <source>
        <dbReference type="ARBA" id="ARBA00022525"/>
    </source>
</evidence>
<keyword evidence="6" id="KW-0051">Antiviral defense</keyword>
<dbReference type="GO" id="GO:0005125">
    <property type="term" value="F:cytokine activity"/>
    <property type="evidence" value="ECO:0007669"/>
    <property type="project" value="UniProtKB-KW"/>
</dbReference>